<accession>A0A5A8C056</accession>
<evidence type="ECO:0000256" key="1">
    <source>
        <dbReference type="SAM" id="MobiDB-lite"/>
    </source>
</evidence>
<feature type="region of interest" description="Disordered" evidence="1">
    <location>
        <begin position="1"/>
        <end position="41"/>
    </location>
</feature>
<sequence>MDSPARRLASFRRKRDSQAARGRAAGPADEGMHSVRSKARVDPGRGAALLRRVKELVRRFNARQRIASDRKPIPTSLAEAEADSQVNSRAGSITLIVRREQRRGAAAAAAAVVVAVAVAVVAVTCSCATVICKVRVVGTSGSCPAVLTGRCGVMTRTPPMTHTSGNQYFVGVDPDKAQVCCGRCNAQGTDHWSFSQYQNATGRGAGSSLSGAPPEE</sequence>
<name>A0A5A8C056_CAFRO</name>
<feature type="transmembrane region" description="Helical" evidence="2">
    <location>
        <begin position="105"/>
        <end position="123"/>
    </location>
</feature>
<protein>
    <submittedName>
        <fullName evidence="3">Uncharacterized protein</fullName>
    </submittedName>
</protein>
<evidence type="ECO:0000313" key="4">
    <source>
        <dbReference type="Proteomes" id="UP000323011"/>
    </source>
</evidence>
<gene>
    <name evidence="3" type="ORF">FNF29_08185</name>
</gene>
<keyword evidence="4" id="KW-1185">Reference proteome</keyword>
<comment type="caution">
    <text evidence="3">The sequence shown here is derived from an EMBL/GenBank/DDBJ whole genome shotgun (WGS) entry which is preliminary data.</text>
</comment>
<evidence type="ECO:0000256" key="2">
    <source>
        <dbReference type="SAM" id="Phobius"/>
    </source>
</evidence>
<organism evidence="3 4">
    <name type="scientific">Cafeteria roenbergensis</name>
    <name type="common">Marine flagellate</name>
    <dbReference type="NCBI Taxonomy" id="33653"/>
    <lineage>
        <taxon>Eukaryota</taxon>
        <taxon>Sar</taxon>
        <taxon>Stramenopiles</taxon>
        <taxon>Bigyra</taxon>
        <taxon>Opalozoa</taxon>
        <taxon>Bicosoecida</taxon>
        <taxon>Cafeteriaceae</taxon>
        <taxon>Cafeteria</taxon>
    </lineage>
</organism>
<keyword evidence="2" id="KW-0812">Transmembrane</keyword>
<dbReference type="Proteomes" id="UP000323011">
    <property type="component" value="Unassembled WGS sequence"/>
</dbReference>
<dbReference type="EMBL" id="VLTN01000096">
    <property type="protein sequence ID" value="KAA0146204.1"/>
    <property type="molecule type" value="Genomic_DNA"/>
</dbReference>
<proteinExistence type="predicted"/>
<reference evidence="3 4" key="1">
    <citation type="submission" date="2019-07" db="EMBL/GenBank/DDBJ databases">
        <title>Genomes of Cafeteria roenbergensis.</title>
        <authorList>
            <person name="Fischer M.G."/>
            <person name="Hackl T."/>
            <person name="Roman M."/>
        </authorList>
    </citation>
    <scope>NUCLEOTIDE SEQUENCE [LARGE SCALE GENOMIC DNA]</scope>
    <source>
        <strain evidence="3 4">BVI</strain>
    </source>
</reference>
<keyword evidence="2" id="KW-0472">Membrane</keyword>
<keyword evidence="2" id="KW-1133">Transmembrane helix</keyword>
<dbReference type="AlphaFoldDB" id="A0A5A8C056"/>
<evidence type="ECO:0000313" key="3">
    <source>
        <dbReference type="EMBL" id="KAA0146204.1"/>
    </source>
</evidence>